<feature type="transmembrane region" description="Helical" evidence="7">
    <location>
        <begin position="372"/>
        <end position="392"/>
    </location>
</feature>
<keyword evidence="5 7" id="KW-0472">Membrane</keyword>
<feature type="transmembrane region" description="Helical" evidence="7">
    <location>
        <begin position="466"/>
        <end position="486"/>
    </location>
</feature>
<dbReference type="SUPFAM" id="SSF103473">
    <property type="entry name" value="MFS general substrate transporter"/>
    <property type="match status" value="1"/>
</dbReference>
<keyword evidence="4 7" id="KW-1133">Transmembrane helix</keyword>
<gene>
    <name evidence="9" type="ORF">BDA99DRAFT_496547</name>
</gene>
<keyword evidence="10" id="KW-1185">Reference proteome</keyword>
<evidence type="ECO:0000256" key="3">
    <source>
        <dbReference type="ARBA" id="ARBA00022692"/>
    </source>
</evidence>
<dbReference type="PROSITE" id="PS00216">
    <property type="entry name" value="SUGAR_TRANSPORT_1"/>
    <property type="match status" value="1"/>
</dbReference>
<reference evidence="9" key="1">
    <citation type="journal article" date="2022" name="IScience">
        <title>Evolution of zygomycete secretomes and the origins of terrestrial fungal ecologies.</title>
        <authorList>
            <person name="Chang Y."/>
            <person name="Wang Y."/>
            <person name="Mondo S."/>
            <person name="Ahrendt S."/>
            <person name="Andreopoulos W."/>
            <person name="Barry K."/>
            <person name="Beard J."/>
            <person name="Benny G.L."/>
            <person name="Blankenship S."/>
            <person name="Bonito G."/>
            <person name="Cuomo C."/>
            <person name="Desiro A."/>
            <person name="Gervers K.A."/>
            <person name="Hundley H."/>
            <person name="Kuo A."/>
            <person name="LaButti K."/>
            <person name="Lang B.F."/>
            <person name="Lipzen A."/>
            <person name="O'Donnell K."/>
            <person name="Pangilinan J."/>
            <person name="Reynolds N."/>
            <person name="Sandor L."/>
            <person name="Smith M.E."/>
            <person name="Tsang A."/>
            <person name="Grigoriev I.V."/>
            <person name="Stajich J.E."/>
            <person name="Spatafora J.W."/>
        </authorList>
    </citation>
    <scope>NUCLEOTIDE SEQUENCE</scope>
    <source>
        <strain evidence="9">RSA 2281</strain>
    </source>
</reference>
<evidence type="ECO:0000256" key="7">
    <source>
        <dbReference type="SAM" id="Phobius"/>
    </source>
</evidence>
<dbReference type="InterPro" id="IPR005829">
    <property type="entry name" value="Sugar_transporter_CS"/>
</dbReference>
<evidence type="ECO:0000256" key="4">
    <source>
        <dbReference type="ARBA" id="ARBA00022989"/>
    </source>
</evidence>
<evidence type="ECO:0000259" key="8">
    <source>
        <dbReference type="PROSITE" id="PS50850"/>
    </source>
</evidence>
<evidence type="ECO:0000256" key="6">
    <source>
        <dbReference type="SAM" id="MobiDB-lite"/>
    </source>
</evidence>
<feature type="transmembrane region" description="Helical" evidence="7">
    <location>
        <begin position="82"/>
        <end position="105"/>
    </location>
</feature>
<feature type="region of interest" description="Disordered" evidence="6">
    <location>
        <begin position="1"/>
        <end position="75"/>
    </location>
</feature>
<feature type="transmembrane region" description="Helical" evidence="7">
    <location>
        <begin position="152"/>
        <end position="172"/>
    </location>
</feature>
<evidence type="ECO:0000256" key="5">
    <source>
        <dbReference type="ARBA" id="ARBA00023136"/>
    </source>
</evidence>
<dbReference type="Gene3D" id="1.20.1250.20">
    <property type="entry name" value="MFS general substrate transporter like domains"/>
    <property type="match status" value="1"/>
</dbReference>
<protein>
    <submittedName>
        <fullName evidence="9">Major facilitator superfamily domain-containing protein</fullName>
    </submittedName>
</protein>
<dbReference type="AlphaFoldDB" id="A0AAD5KM83"/>
<organism evidence="9 10">
    <name type="scientific">Phascolomyces articulosus</name>
    <dbReference type="NCBI Taxonomy" id="60185"/>
    <lineage>
        <taxon>Eukaryota</taxon>
        <taxon>Fungi</taxon>
        <taxon>Fungi incertae sedis</taxon>
        <taxon>Mucoromycota</taxon>
        <taxon>Mucoromycotina</taxon>
        <taxon>Mucoromycetes</taxon>
        <taxon>Mucorales</taxon>
        <taxon>Lichtheimiaceae</taxon>
        <taxon>Phascolomyces</taxon>
    </lineage>
</organism>
<evidence type="ECO:0000313" key="9">
    <source>
        <dbReference type="EMBL" id="KAI9275823.1"/>
    </source>
</evidence>
<dbReference type="Proteomes" id="UP001209540">
    <property type="component" value="Unassembled WGS sequence"/>
</dbReference>
<dbReference type="PANTHER" id="PTHR23508">
    <property type="entry name" value="CARBOXYLIC ACID TRANSPORTER PROTEIN HOMOLOG"/>
    <property type="match status" value="1"/>
</dbReference>
<dbReference type="EMBL" id="JAIXMP010000003">
    <property type="protein sequence ID" value="KAI9275823.1"/>
    <property type="molecule type" value="Genomic_DNA"/>
</dbReference>
<feature type="transmembrane region" description="Helical" evidence="7">
    <location>
        <begin position="398"/>
        <end position="415"/>
    </location>
</feature>
<dbReference type="InterPro" id="IPR005828">
    <property type="entry name" value="MFS_sugar_transport-like"/>
</dbReference>
<feature type="domain" description="Major facilitator superfamily (MFS) profile" evidence="8">
    <location>
        <begin position="84"/>
        <end position="490"/>
    </location>
</feature>
<accession>A0AAD5KM83</accession>
<feature type="region of interest" description="Disordered" evidence="6">
    <location>
        <begin position="523"/>
        <end position="542"/>
    </location>
</feature>
<proteinExistence type="predicted"/>
<feature type="compositionally biased region" description="Polar residues" evidence="6">
    <location>
        <begin position="1"/>
        <end position="20"/>
    </location>
</feature>
<dbReference type="InterPro" id="IPR036259">
    <property type="entry name" value="MFS_trans_sf"/>
</dbReference>
<evidence type="ECO:0000256" key="2">
    <source>
        <dbReference type="ARBA" id="ARBA00022448"/>
    </source>
</evidence>
<feature type="compositionally biased region" description="Polar residues" evidence="6">
    <location>
        <begin position="523"/>
        <end position="535"/>
    </location>
</feature>
<dbReference type="PANTHER" id="PTHR23508:SF10">
    <property type="entry name" value="CARBOXYLIC ACID TRANSPORTER PROTEIN HOMOLOG"/>
    <property type="match status" value="1"/>
</dbReference>
<feature type="transmembrane region" description="Helical" evidence="7">
    <location>
        <begin position="346"/>
        <end position="363"/>
    </location>
</feature>
<dbReference type="FunFam" id="1.20.1250.20:FF:000140">
    <property type="entry name" value="Putative MFS phospholipid transporter"/>
    <property type="match status" value="1"/>
</dbReference>
<sequence>MGSGGETTSSTLPKSTGTDPQQLQQQQNSSKLSVDQYLSKDLQSDHGEDQHHHEGAGDGSDIMIKNNGDEEDPKKKKKTASYFNVIFSGFALLSDGYQSGVISFINLLMTEIYGTVIFNSTMSSRLSYALFVGAIVGQLGFGLIIDRVGRKIGLILTTALVILGAAMSAASSGTTPTGLLWMMVISRGVLGVGVGGEYPCSSVSAGESADDVAPGKRGALFVFVTNFVIDLGYVVSAIVVVILLAIFKDNLEPVWRLSLGLGIIPPLSVLYFRLKMADSKRYQQGALQKQVPYWLIFKKYWSRILITSGLWFAYDFVSFPNGVFSTIIIDTAAPGGSLIQTTSWNILLYAFYLPGAIGGALVVDKLGRRKTLALGLFAQGVVGMILGGTYAPLSANCFPMFVIMYGIFLALGEFGPGDCMGLNAMELFPTAVRGSGYGFAAAMGKVGATVGTLAFKPMQEAMGIRGPFLVGSAICLVASFAAFFFLPEVGPDFLAVQDAEFKTYLNEQGYDITRLGLDNQKTYSSTQNTDRNITSNDEDHNE</sequence>
<reference evidence="9" key="2">
    <citation type="submission" date="2023-02" db="EMBL/GenBank/DDBJ databases">
        <authorList>
            <consortium name="DOE Joint Genome Institute"/>
            <person name="Mondo S.J."/>
            <person name="Chang Y."/>
            <person name="Wang Y."/>
            <person name="Ahrendt S."/>
            <person name="Andreopoulos W."/>
            <person name="Barry K."/>
            <person name="Beard J."/>
            <person name="Benny G.L."/>
            <person name="Blankenship S."/>
            <person name="Bonito G."/>
            <person name="Cuomo C."/>
            <person name="Desiro A."/>
            <person name="Gervers K.A."/>
            <person name="Hundley H."/>
            <person name="Kuo A."/>
            <person name="LaButti K."/>
            <person name="Lang B.F."/>
            <person name="Lipzen A."/>
            <person name="O'Donnell K."/>
            <person name="Pangilinan J."/>
            <person name="Reynolds N."/>
            <person name="Sandor L."/>
            <person name="Smith M.W."/>
            <person name="Tsang A."/>
            <person name="Grigoriev I.V."/>
            <person name="Stajich J.E."/>
            <person name="Spatafora J.W."/>
        </authorList>
    </citation>
    <scope>NUCLEOTIDE SEQUENCE</scope>
    <source>
        <strain evidence="9">RSA 2281</strain>
    </source>
</reference>
<feature type="transmembrane region" description="Helical" evidence="7">
    <location>
        <begin position="125"/>
        <end position="145"/>
    </location>
</feature>
<dbReference type="GO" id="GO:0005886">
    <property type="term" value="C:plasma membrane"/>
    <property type="evidence" value="ECO:0007669"/>
    <property type="project" value="TreeGrafter"/>
</dbReference>
<evidence type="ECO:0000313" key="10">
    <source>
        <dbReference type="Proteomes" id="UP001209540"/>
    </source>
</evidence>
<feature type="transmembrane region" description="Helical" evidence="7">
    <location>
        <begin position="178"/>
        <end position="198"/>
    </location>
</feature>
<dbReference type="Pfam" id="PF00083">
    <property type="entry name" value="Sugar_tr"/>
    <property type="match status" value="2"/>
</dbReference>
<dbReference type="InterPro" id="IPR020846">
    <property type="entry name" value="MFS_dom"/>
</dbReference>
<feature type="transmembrane region" description="Helical" evidence="7">
    <location>
        <begin position="253"/>
        <end position="272"/>
    </location>
</feature>
<keyword evidence="3 7" id="KW-0812">Transmembrane</keyword>
<name>A0AAD5KM83_9FUNG</name>
<dbReference type="GO" id="GO:0046943">
    <property type="term" value="F:carboxylic acid transmembrane transporter activity"/>
    <property type="evidence" value="ECO:0007669"/>
    <property type="project" value="TreeGrafter"/>
</dbReference>
<feature type="transmembrane region" description="Helical" evidence="7">
    <location>
        <begin position="219"/>
        <end position="247"/>
    </location>
</feature>
<comment type="subcellular location">
    <subcellularLocation>
        <location evidence="1">Membrane</location>
        <topology evidence="1">Multi-pass membrane protein</topology>
    </subcellularLocation>
</comment>
<feature type="compositionally biased region" description="Basic and acidic residues" evidence="6">
    <location>
        <begin position="42"/>
        <end position="56"/>
    </location>
</feature>
<evidence type="ECO:0000256" key="1">
    <source>
        <dbReference type="ARBA" id="ARBA00004141"/>
    </source>
</evidence>
<dbReference type="PROSITE" id="PS50850">
    <property type="entry name" value="MFS"/>
    <property type="match status" value="1"/>
</dbReference>
<comment type="caution">
    <text evidence="9">The sequence shown here is derived from an EMBL/GenBank/DDBJ whole genome shotgun (WGS) entry which is preliminary data.</text>
</comment>
<keyword evidence="2" id="KW-0813">Transport</keyword>